<dbReference type="KEGG" id="tva:4774425"/>
<dbReference type="VEuPathDB" id="TrichDB:TVAGG3_0648910"/>
<organism evidence="2 3">
    <name type="scientific">Trichomonas vaginalis (strain ATCC PRA-98 / G3)</name>
    <dbReference type="NCBI Taxonomy" id="412133"/>
    <lineage>
        <taxon>Eukaryota</taxon>
        <taxon>Metamonada</taxon>
        <taxon>Parabasalia</taxon>
        <taxon>Trichomonadida</taxon>
        <taxon>Trichomonadidae</taxon>
        <taxon>Trichomonas</taxon>
    </lineage>
</organism>
<protein>
    <submittedName>
        <fullName evidence="2">Uncharacterized protein</fullName>
    </submittedName>
</protein>
<dbReference type="RefSeq" id="XP_001328655.1">
    <property type="nucleotide sequence ID" value="XM_001328620.1"/>
</dbReference>
<dbReference type="EMBL" id="DS113242">
    <property type="protein sequence ID" value="EAY16432.1"/>
    <property type="molecule type" value="Genomic_DNA"/>
</dbReference>
<keyword evidence="3" id="KW-1185">Reference proteome</keyword>
<keyword evidence="1" id="KW-0812">Transmembrane</keyword>
<keyword evidence="1" id="KW-0472">Membrane</keyword>
<evidence type="ECO:0000256" key="1">
    <source>
        <dbReference type="SAM" id="Phobius"/>
    </source>
</evidence>
<keyword evidence="1" id="KW-1133">Transmembrane helix</keyword>
<dbReference type="VEuPathDB" id="TrichDB:TVAG_004630"/>
<dbReference type="InParanoid" id="A2DT25"/>
<accession>A2DT25</accession>
<feature type="transmembrane region" description="Helical" evidence="1">
    <location>
        <begin position="6"/>
        <end position="23"/>
    </location>
</feature>
<dbReference type="AlphaFoldDB" id="A2DT25"/>
<dbReference type="Proteomes" id="UP000001542">
    <property type="component" value="Unassembled WGS sequence"/>
</dbReference>
<reference evidence="2" key="1">
    <citation type="submission" date="2006-10" db="EMBL/GenBank/DDBJ databases">
        <authorList>
            <person name="Amadeo P."/>
            <person name="Zhao Q."/>
            <person name="Wortman J."/>
            <person name="Fraser-Liggett C."/>
            <person name="Carlton J."/>
        </authorList>
    </citation>
    <scope>NUCLEOTIDE SEQUENCE</scope>
    <source>
        <strain evidence="2">G3</strain>
    </source>
</reference>
<evidence type="ECO:0000313" key="3">
    <source>
        <dbReference type="Proteomes" id="UP000001542"/>
    </source>
</evidence>
<sequence>MKKQFVKIHLFIVNIAVATIANARMMNTAAKKYAAARFPMMKTLIVVVFDAKRAAHAAQKVNIYF</sequence>
<reference evidence="2" key="2">
    <citation type="journal article" date="2007" name="Science">
        <title>Draft genome sequence of the sexually transmitted pathogen Trichomonas vaginalis.</title>
        <authorList>
            <person name="Carlton J.M."/>
            <person name="Hirt R.P."/>
            <person name="Silva J.C."/>
            <person name="Delcher A.L."/>
            <person name="Schatz M."/>
            <person name="Zhao Q."/>
            <person name="Wortman J.R."/>
            <person name="Bidwell S.L."/>
            <person name="Alsmark U.C.M."/>
            <person name="Besteiro S."/>
            <person name="Sicheritz-Ponten T."/>
            <person name="Noel C.J."/>
            <person name="Dacks J.B."/>
            <person name="Foster P.G."/>
            <person name="Simillion C."/>
            <person name="Van de Peer Y."/>
            <person name="Miranda-Saavedra D."/>
            <person name="Barton G.J."/>
            <person name="Westrop G.D."/>
            <person name="Mueller S."/>
            <person name="Dessi D."/>
            <person name="Fiori P.L."/>
            <person name="Ren Q."/>
            <person name="Paulsen I."/>
            <person name="Zhang H."/>
            <person name="Bastida-Corcuera F.D."/>
            <person name="Simoes-Barbosa A."/>
            <person name="Brown M.T."/>
            <person name="Hayes R.D."/>
            <person name="Mukherjee M."/>
            <person name="Okumura C.Y."/>
            <person name="Schneider R."/>
            <person name="Smith A.J."/>
            <person name="Vanacova S."/>
            <person name="Villalvazo M."/>
            <person name="Haas B.J."/>
            <person name="Pertea M."/>
            <person name="Feldblyum T.V."/>
            <person name="Utterback T.R."/>
            <person name="Shu C.L."/>
            <person name="Osoegawa K."/>
            <person name="de Jong P.J."/>
            <person name="Hrdy I."/>
            <person name="Horvathova L."/>
            <person name="Zubacova Z."/>
            <person name="Dolezal P."/>
            <person name="Malik S.B."/>
            <person name="Logsdon J.M. Jr."/>
            <person name="Henze K."/>
            <person name="Gupta A."/>
            <person name="Wang C.C."/>
            <person name="Dunne R.L."/>
            <person name="Upcroft J.A."/>
            <person name="Upcroft P."/>
            <person name="White O."/>
            <person name="Salzberg S.L."/>
            <person name="Tang P."/>
            <person name="Chiu C.-H."/>
            <person name="Lee Y.-S."/>
            <person name="Embley T.M."/>
            <person name="Coombs G.H."/>
            <person name="Mottram J.C."/>
            <person name="Tachezy J."/>
            <person name="Fraser-Liggett C.M."/>
            <person name="Johnson P.J."/>
        </authorList>
    </citation>
    <scope>NUCLEOTIDE SEQUENCE [LARGE SCALE GENOMIC DNA]</scope>
    <source>
        <strain evidence="2">G3</strain>
    </source>
</reference>
<evidence type="ECO:0000313" key="2">
    <source>
        <dbReference type="EMBL" id="EAY16432.1"/>
    </source>
</evidence>
<proteinExistence type="predicted"/>
<gene>
    <name evidence="2" type="ORF">TVAG_004630</name>
</gene>
<name>A2DT25_TRIV3</name>